<organism evidence="7 8">
    <name type="scientific">Blautia hansenii</name>
    <name type="common">Ruminococcus hansenii</name>
    <dbReference type="NCBI Taxonomy" id="1322"/>
    <lineage>
        <taxon>Bacteria</taxon>
        <taxon>Bacillati</taxon>
        <taxon>Bacillota</taxon>
        <taxon>Clostridia</taxon>
        <taxon>Lachnospirales</taxon>
        <taxon>Lachnospiraceae</taxon>
        <taxon>Blautia</taxon>
    </lineage>
</organism>
<dbReference type="InterPro" id="IPR014721">
    <property type="entry name" value="Ribsml_uS5_D2-typ_fold_subgr"/>
</dbReference>
<evidence type="ECO:0000259" key="6">
    <source>
        <dbReference type="Pfam" id="PF10509"/>
    </source>
</evidence>
<dbReference type="Pfam" id="PF00288">
    <property type="entry name" value="GHMP_kinases_N"/>
    <property type="match status" value="1"/>
</dbReference>
<evidence type="ECO:0000259" key="5">
    <source>
        <dbReference type="Pfam" id="PF00288"/>
    </source>
</evidence>
<dbReference type="InterPro" id="IPR006206">
    <property type="entry name" value="Mevalonate/galactokinase"/>
</dbReference>
<keyword evidence="2" id="KW-0547">Nucleotide-binding</keyword>
<dbReference type="PRINTS" id="PR00473">
    <property type="entry name" value="GALCTOKINASE"/>
</dbReference>
<comment type="caution">
    <text evidence="7">The sequence shown here is derived from an EMBL/GenBank/DDBJ whole genome shotgun (WGS) entry which is preliminary data.</text>
</comment>
<evidence type="ECO:0000313" key="8">
    <source>
        <dbReference type="Proteomes" id="UP000822142"/>
    </source>
</evidence>
<evidence type="ECO:0000256" key="2">
    <source>
        <dbReference type="ARBA" id="ARBA00022741"/>
    </source>
</evidence>
<dbReference type="EMBL" id="JAAITA010000011">
    <property type="protein sequence ID" value="NSJ86410.1"/>
    <property type="molecule type" value="Genomic_DNA"/>
</dbReference>
<sequence>MKNSAVLKEELRQGKHSALFQDIYLDESLLEYQNRRYAEAVAKFEELFGEKEVEIYSAPGRSEVGGNHTDHQLGMVLATSINLDAIAVVSRTEGNLIRVVSEGYDMVEVDIEDLEEKAYEEGTTIALIRGVAANLKERGYKLGGFEAYITSDVLIGAGLSSSAAFEVIIGTILSGLFNDMSISPVLIAQAGQFAENVYFGKPSGLMDQMACSVGGLIHIDFKNPEEPVVEKVPSDFEAYKYSLCIVDTKESHDDLTEDYAEIPAEMKKVAAFFKKKVLREVDEKEFFQQISGLRSVLGDRPVLRALHFFEEEKRVEAQVHALRNGEFEEFLKLVKTSGDSSFKYLQNIYTNRNVQKQAMSIALGVSESVLGSHGVSRVHGGGFAGTIQVFVENSFVEEYRKAMDKVFGKGACHVLKVRQHGGIHVL</sequence>
<dbReference type="PIRSF" id="PIRSF000530">
    <property type="entry name" value="Galactokinase"/>
    <property type="match status" value="1"/>
</dbReference>
<dbReference type="InterPro" id="IPR036554">
    <property type="entry name" value="GHMP_kinase_C_sf"/>
</dbReference>
<gene>
    <name evidence="7" type="ORF">G5A70_09570</name>
</gene>
<dbReference type="InterPro" id="IPR000705">
    <property type="entry name" value="Galactokinase"/>
</dbReference>
<dbReference type="InterPro" id="IPR006204">
    <property type="entry name" value="GHMP_kinase_N_dom"/>
</dbReference>
<evidence type="ECO:0000256" key="4">
    <source>
        <dbReference type="ARBA" id="ARBA00022840"/>
    </source>
</evidence>
<dbReference type="InterPro" id="IPR019539">
    <property type="entry name" value="GalKase_N"/>
</dbReference>
<keyword evidence="8" id="KW-1185">Reference proteome</keyword>
<comment type="similarity">
    <text evidence="1">Belongs to the GHMP kinase family. GalK subfamily.</text>
</comment>
<dbReference type="RefSeq" id="WP_173749425.1">
    <property type="nucleotide sequence ID" value="NZ_JAAITA010000011.1"/>
</dbReference>
<accession>A0ABX2I8T7</accession>
<evidence type="ECO:0000256" key="1">
    <source>
        <dbReference type="ARBA" id="ARBA00006566"/>
    </source>
</evidence>
<keyword evidence="3" id="KW-0418">Kinase</keyword>
<dbReference type="Gene3D" id="3.30.230.10">
    <property type="match status" value="1"/>
</dbReference>
<keyword evidence="4" id="KW-0067">ATP-binding</keyword>
<dbReference type="SUPFAM" id="SSF54211">
    <property type="entry name" value="Ribosomal protein S5 domain 2-like"/>
    <property type="match status" value="1"/>
</dbReference>
<proteinExistence type="inferred from homology"/>
<evidence type="ECO:0000256" key="3">
    <source>
        <dbReference type="ARBA" id="ARBA00022777"/>
    </source>
</evidence>
<dbReference type="InterPro" id="IPR020568">
    <property type="entry name" value="Ribosomal_Su5_D2-typ_SF"/>
</dbReference>
<dbReference type="SUPFAM" id="SSF55060">
    <property type="entry name" value="GHMP Kinase, C-terminal domain"/>
    <property type="match status" value="1"/>
</dbReference>
<dbReference type="Proteomes" id="UP000822142">
    <property type="component" value="Unassembled WGS sequence"/>
</dbReference>
<dbReference type="PRINTS" id="PR00959">
    <property type="entry name" value="MEVGALKINASE"/>
</dbReference>
<dbReference type="Pfam" id="PF10509">
    <property type="entry name" value="GalKase_gal_bdg"/>
    <property type="match status" value="1"/>
</dbReference>
<protein>
    <submittedName>
        <fullName evidence="7">Galactokinase</fullName>
    </submittedName>
</protein>
<dbReference type="PANTHER" id="PTHR10457">
    <property type="entry name" value="MEVALONATE KINASE/GALACTOKINASE"/>
    <property type="match status" value="1"/>
</dbReference>
<name>A0ABX2I8T7_BLAHA</name>
<keyword evidence="3" id="KW-0808">Transferase</keyword>
<feature type="domain" description="GHMP kinase N-terminal" evidence="5">
    <location>
        <begin position="127"/>
        <end position="215"/>
    </location>
</feature>
<feature type="domain" description="Galactokinase N-terminal" evidence="6">
    <location>
        <begin position="42"/>
        <end position="91"/>
    </location>
</feature>
<dbReference type="Gene3D" id="3.30.70.890">
    <property type="entry name" value="GHMP kinase, C-terminal domain"/>
    <property type="match status" value="1"/>
</dbReference>
<evidence type="ECO:0000313" key="7">
    <source>
        <dbReference type="EMBL" id="NSJ86410.1"/>
    </source>
</evidence>
<dbReference type="PANTHER" id="PTHR10457:SF7">
    <property type="entry name" value="GALACTOKINASE-RELATED"/>
    <property type="match status" value="1"/>
</dbReference>
<reference evidence="7 8" key="1">
    <citation type="journal article" date="2020" name="Cell Host Microbe">
        <title>Functional and Genomic Variation between Human-Derived Isolates of Lachnospiraceae Reveals Inter- and Intra-Species Diversity.</title>
        <authorList>
            <person name="Sorbara M.T."/>
            <person name="Littmann E.R."/>
            <person name="Fontana E."/>
            <person name="Moody T.U."/>
            <person name="Kohout C.E."/>
            <person name="Gjonbalaj M."/>
            <person name="Eaton V."/>
            <person name="Seok R."/>
            <person name="Leiner I.M."/>
            <person name="Pamer E.G."/>
        </authorList>
    </citation>
    <scope>NUCLEOTIDE SEQUENCE [LARGE SCALE GENOMIC DNA]</scope>
    <source>
        <strain evidence="7 8">MSK.15.26</strain>
    </source>
</reference>